<dbReference type="CDD" id="cd00082">
    <property type="entry name" value="HisKA"/>
    <property type="match status" value="1"/>
</dbReference>
<evidence type="ECO:0000256" key="8">
    <source>
        <dbReference type="ARBA" id="ARBA00022989"/>
    </source>
</evidence>
<dbReference type="SMART" id="SM00387">
    <property type="entry name" value="HATPase_c"/>
    <property type="match status" value="1"/>
</dbReference>
<keyword evidence="8 10" id="KW-1133">Transmembrane helix</keyword>
<accession>A0ABS8ASN2</accession>
<comment type="subcellular location">
    <subcellularLocation>
        <location evidence="2">Membrane</location>
    </subcellularLocation>
</comment>
<sequence length="441" mass="50147">MKLQQKLVLLTTLSKALMAAVLLLALPWIVETLALRHTDERLRSEQKRVMHRIGQVGIESFLNESYPDQKVHYDLLQDEFIDLRRATEAQPDTVATLPRQQHGVLVDFRVLRHTFQLRGQAYVVEIGKSIASVEDVYSLLRSLAAYALIFAVLTTLLIELGVINYLLRPVDEIVARLRAVQGPMPPPLPPLRTTTSDFQYLDATIRRMLQKIKLVFEQEREFIANASHELLTPVSILQNRFENMLQAENLPEEAEQQIVTSQRTLHRLTATLRTLLMISRIENEQYARHDTVNVRTMLQEVVAELEDRIADENLTVEWALEGDPQITSANGSLLFTFFYNLLSNAVKYNHTGGRIRLTGQQQSGQPYRLQVFNTGQPIPAEHLPHLFERFRRASNVHSAEGYGLGLALVRTIAQFHAFRLQAESDAAGNTFTVWLPTATLA</sequence>
<comment type="caution">
    <text evidence="12">The sequence shown here is derived from an EMBL/GenBank/DDBJ whole genome shotgun (WGS) entry which is preliminary data.</text>
</comment>
<dbReference type="PROSITE" id="PS50109">
    <property type="entry name" value="HIS_KIN"/>
    <property type="match status" value="1"/>
</dbReference>
<dbReference type="InterPro" id="IPR005467">
    <property type="entry name" value="His_kinase_dom"/>
</dbReference>
<keyword evidence="4" id="KW-0597">Phosphoprotein</keyword>
<reference evidence="12" key="1">
    <citation type="submission" date="2021-10" db="EMBL/GenBank/DDBJ databases">
        <authorList>
            <person name="Dean J.D."/>
            <person name="Kim M.K."/>
            <person name="Newey C.N."/>
            <person name="Stoker T.S."/>
            <person name="Thompson D.W."/>
            <person name="Grose J.H."/>
        </authorList>
    </citation>
    <scope>NUCLEOTIDE SEQUENCE</scope>
    <source>
        <strain evidence="12">BT178</strain>
    </source>
</reference>
<keyword evidence="6 10" id="KW-0812">Transmembrane</keyword>
<keyword evidence="5" id="KW-0808">Transferase</keyword>
<dbReference type="RefSeq" id="WP_226175361.1">
    <property type="nucleotide sequence ID" value="NZ_JAJADR010000002.1"/>
</dbReference>
<gene>
    <name evidence="12" type="ORF">LGH74_10260</name>
</gene>
<evidence type="ECO:0000256" key="4">
    <source>
        <dbReference type="ARBA" id="ARBA00022553"/>
    </source>
</evidence>
<keyword evidence="7 12" id="KW-0418">Kinase</keyword>
<dbReference type="PANTHER" id="PTHR45436">
    <property type="entry name" value="SENSOR HISTIDINE KINASE YKOH"/>
    <property type="match status" value="1"/>
</dbReference>
<dbReference type="Proteomes" id="UP001165296">
    <property type="component" value="Unassembled WGS sequence"/>
</dbReference>
<evidence type="ECO:0000256" key="7">
    <source>
        <dbReference type="ARBA" id="ARBA00022777"/>
    </source>
</evidence>
<evidence type="ECO:0000259" key="11">
    <source>
        <dbReference type="PROSITE" id="PS50109"/>
    </source>
</evidence>
<dbReference type="SUPFAM" id="SSF55874">
    <property type="entry name" value="ATPase domain of HSP90 chaperone/DNA topoisomerase II/histidine kinase"/>
    <property type="match status" value="1"/>
</dbReference>
<keyword evidence="9 10" id="KW-0472">Membrane</keyword>
<dbReference type="Gene3D" id="3.30.565.10">
    <property type="entry name" value="Histidine kinase-like ATPase, C-terminal domain"/>
    <property type="match status" value="1"/>
</dbReference>
<dbReference type="GO" id="GO:0016301">
    <property type="term" value="F:kinase activity"/>
    <property type="evidence" value="ECO:0007669"/>
    <property type="project" value="UniProtKB-KW"/>
</dbReference>
<dbReference type="CDD" id="cd00075">
    <property type="entry name" value="HATPase"/>
    <property type="match status" value="1"/>
</dbReference>
<evidence type="ECO:0000256" key="9">
    <source>
        <dbReference type="ARBA" id="ARBA00023136"/>
    </source>
</evidence>
<dbReference type="Pfam" id="PF02518">
    <property type="entry name" value="HATPase_c"/>
    <property type="match status" value="1"/>
</dbReference>
<dbReference type="SMART" id="SM00388">
    <property type="entry name" value="HisKA"/>
    <property type="match status" value="1"/>
</dbReference>
<proteinExistence type="predicted"/>
<dbReference type="EC" id="2.7.13.3" evidence="3"/>
<keyword evidence="13" id="KW-1185">Reference proteome</keyword>
<dbReference type="InterPro" id="IPR003661">
    <property type="entry name" value="HisK_dim/P_dom"/>
</dbReference>
<evidence type="ECO:0000313" key="13">
    <source>
        <dbReference type="Proteomes" id="UP001165296"/>
    </source>
</evidence>
<organism evidence="12 13">
    <name type="scientific">Hymenobacter lucidus</name>
    <dbReference type="NCBI Taxonomy" id="2880930"/>
    <lineage>
        <taxon>Bacteria</taxon>
        <taxon>Pseudomonadati</taxon>
        <taxon>Bacteroidota</taxon>
        <taxon>Cytophagia</taxon>
        <taxon>Cytophagales</taxon>
        <taxon>Hymenobacteraceae</taxon>
        <taxon>Hymenobacter</taxon>
    </lineage>
</organism>
<dbReference type="PANTHER" id="PTHR45436:SF5">
    <property type="entry name" value="SENSOR HISTIDINE KINASE TRCS"/>
    <property type="match status" value="1"/>
</dbReference>
<dbReference type="InterPro" id="IPR036097">
    <property type="entry name" value="HisK_dim/P_sf"/>
</dbReference>
<evidence type="ECO:0000256" key="3">
    <source>
        <dbReference type="ARBA" id="ARBA00012438"/>
    </source>
</evidence>
<evidence type="ECO:0000256" key="6">
    <source>
        <dbReference type="ARBA" id="ARBA00022692"/>
    </source>
</evidence>
<dbReference type="InterPro" id="IPR050428">
    <property type="entry name" value="TCS_sensor_his_kinase"/>
</dbReference>
<dbReference type="Gene3D" id="1.10.287.130">
    <property type="match status" value="1"/>
</dbReference>
<feature type="transmembrane region" description="Helical" evidence="10">
    <location>
        <begin position="143"/>
        <end position="167"/>
    </location>
</feature>
<evidence type="ECO:0000313" key="12">
    <source>
        <dbReference type="EMBL" id="MCB2408361.1"/>
    </source>
</evidence>
<dbReference type="EMBL" id="JAJADR010000002">
    <property type="protein sequence ID" value="MCB2408361.1"/>
    <property type="molecule type" value="Genomic_DNA"/>
</dbReference>
<protein>
    <recommendedName>
        <fullName evidence="3">histidine kinase</fullName>
        <ecNumber evidence="3">2.7.13.3</ecNumber>
    </recommendedName>
</protein>
<dbReference type="InterPro" id="IPR036890">
    <property type="entry name" value="HATPase_C_sf"/>
</dbReference>
<dbReference type="InterPro" id="IPR003594">
    <property type="entry name" value="HATPase_dom"/>
</dbReference>
<evidence type="ECO:0000256" key="2">
    <source>
        <dbReference type="ARBA" id="ARBA00004370"/>
    </source>
</evidence>
<dbReference type="SUPFAM" id="SSF47384">
    <property type="entry name" value="Homodimeric domain of signal transducing histidine kinase"/>
    <property type="match status" value="1"/>
</dbReference>
<dbReference type="PRINTS" id="PR00344">
    <property type="entry name" value="BCTRLSENSOR"/>
</dbReference>
<dbReference type="Pfam" id="PF00512">
    <property type="entry name" value="HisKA"/>
    <property type="match status" value="1"/>
</dbReference>
<evidence type="ECO:0000256" key="10">
    <source>
        <dbReference type="SAM" id="Phobius"/>
    </source>
</evidence>
<evidence type="ECO:0000256" key="5">
    <source>
        <dbReference type="ARBA" id="ARBA00022679"/>
    </source>
</evidence>
<name>A0ABS8ASN2_9BACT</name>
<comment type="catalytic activity">
    <reaction evidence="1">
        <text>ATP + protein L-histidine = ADP + protein N-phospho-L-histidine.</text>
        <dbReference type="EC" id="2.7.13.3"/>
    </reaction>
</comment>
<feature type="transmembrane region" description="Helical" evidence="10">
    <location>
        <begin position="7"/>
        <end position="30"/>
    </location>
</feature>
<feature type="domain" description="Histidine kinase" evidence="11">
    <location>
        <begin position="225"/>
        <end position="439"/>
    </location>
</feature>
<dbReference type="InterPro" id="IPR004358">
    <property type="entry name" value="Sig_transdc_His_kin-like_C"/>
</dbReference>
<evidence type="ECO:0000256" key="1">
    <source>
        <dbReference type="ARBA" id="ARBA00000085"/>
    </source>
</evidence>